<keyword evidence="4 8" id="KW-0808">Transferase</keyword>
<comment type="pathway">
    <text evidence="1">Metabolic intermediate biosynthesis; acetyl-CoA biosynthesis; acetyl-CoA from acetate: step 2/2.</text>
</comment>
<dbReference type="InterPro" id="IPR002505">
    <property type="entry name" value="PTA_PTB"/>
</dbReference>
<dbReference type="InterPro" id="IPR004614">
    <property type="entry name" value="P_AcTrfase"/>
</dbReference>
<gene>
    <name evidence="8" type="ORF">SAMN05661053_1923</name>
</gene>
<proteinExistence type="predicted"/>
<dbReference type="NCBIfam" id="NF004167">
    <property type="entry name" value="PRK05632.1"/>
    <property type="match status" value="1"/>
</dbReference>
<accession>A0A380S5L5</accession>
<dbReference type="Proteomes" id="UP000255423">
    <property type="component" value="Unassembled WGS sequence"/>
</dbReference>
<evidence type="ECO:0000313" key="8">
    <source>
        <dbReference type="EMBL" id="SUQ24517.1"/>
    </source>
</evidence>
<organism evidence="8 9">
    <name type="scientific">Fibrobacter succinogenes</name>
    <name type="common">Bacteroides succinogenes</name>
    <dbReference type="NCBI Taxonomy" id="833"/>
    <lineage>
        <taxon>Bacteria</taxon>
        <taxon>Pseudomonadati</taxon>
        <taxon>Fibrobacterota</taxon>
        <taxon>Fibrobacteria</taxon>
        <taxon>Fibrobacterales</taxon>
        <taxon>Fibrobacteraceae</taxon>
        <taxon>Fibrobacter</taxon>
    </lineage>
</organism>
<protein>
    <recommendedName>
        <fullName evidence="3">Phosphate acetyltransferase</fullName>
        <ecNumber evidence="2">2.3.1.8</ecNumber>
    </recommendedName>
    <alternativeName>
        <fullName evidence="6">Phosphotransacetylase</fullName>
    </alternativeName>
</protein>
<dbReference type="InterPro" id="IPR050500">
    <property type="entry name" value="Phos_Acetyltrans/Butyryltrans"/>
</dbReference>
<dbReference type="EMBL" id="UHJL01000002">
    <property type="protein sequence ID" value="SUQ24517.1"/>
    <property type="molecule type" value="Genomic_DNA"/>
</dbReference>
<evidence type="ECO:0000256" key="6">
    <source>
        <dbReference type="ARBA" id="ARBA00031108"/>
    </source>
</evidence>
<sequence length="467" mass="48938">MNRVYLVATAASNMEAKVQELVDAVTKAGLIATVYKPLEVFNAADSVAEIKAGKSAVLMEKICADFLKQDFDAVDAVVVAGATGMNDVIAHKFNDDLASALDAKIFADGEDAELFCPKRLLRCEKCVAGDLAAPAAERRVSQAMFRASLLSKASKCVKRIVLPEGSEPRTVQAACLAVERNIAVPVLIGKKADIEATAKSVGVKLPANIEIIEPSAELAEKYVPTLVELRKAKGMTPESARAALSDNVMLATMMLKFGEVDGLVSGAIHSTADTLRPALQIIRTAPGVKSVSSVFFMCMKDKTYIYGDCAINLNPLAEELADIALQCDDTAKAFGLPSRVAMLSYSTINSGKGPDADLVVAATAAAKAARPEMLIDGPLQYDAATVPSVGALKAPNSPVAGKATVFVFPDLSAGNIGYKAVQRSAHGTIAIGPMLQGLAKPVNDLSRGALVEDIVYTIALTAVQAQA</sequence>
<dbReference type="Pfam" id="PF01515">
    <property type="entry name" value="PTA_PTB"/>
    <property type="match status" value="1"/>
</dbReference>
<evidence type="ECO:0000259" key="7">
    <source>
        <dbReference type="Pfam" id="PF01515"/>
    </source>
</evidence>
<evidence type="ECO:0000313" key="9">
    <source>
        <dbReference type="Proteomes" id="UP000255423"/>
    </source>
</evidence>
<dbReference type="PANTHER" id="PTHR43356">
    <property type="entry name" value="PHOSPHATE ACETYLTRANSFERASE"/>
    <property type="match status" value="1"/>
</dbReference>
<dbReference type="Gene3D" id="3.40.50.10750">
    <property type="entry name" value="Isocitrate/Isopropylmalate dehydrogenase-like"/>
    <property type="match status" value="1"/>
</dbReference>
<evidence type="ECO:0000256" key="5">
    <source>
        <dbReference type="ARBA" id="ARBA00023315"/>
    </source>
</evidence>
<dbReference type="AlphaFoldDB" id="A0A380S5L5"/>
<evidence type="ECO:0000256" key="2">
    <source>
        <dbReference type="ARBA" id="ARBA00012707"/>
    </source>
</evidence>
<dbReference type="NCBIfam" id="TIGR00651">
    <property type="entry name" value="pta"/>
    <property type="match status" value="1"/>
</dbReference>
<evidence type="ECO:0000256" key="3">
    <source>
        <dbReference type="ARBA" id="ARBA00021528"/>
    </source>
</evidence>
<dbReference type="InterPro" id="IPR042113">
    <property type="entry name" value="P_AcTrfase_dom1"/>
</dbReference>
<dbReference type="NCBIfam" id="NF007233">
    <property type="entry name" value="PRK09653.1"/>
    <property type="match status" value="1"/>
</dbReference>
<dbReference type="GO" id="GO:0008959">
    <property type="term" value="F:phosphate acetyltransferase activity"/>
    <property type="evidence" value="ECO:0007669"/>
    <property type="project" value="UniProtKB-EC"/>
</dbReference>
<feature type="domain" description="Phosphate acetyl/butaryl transferase" evidence="7">
    <location>
        <begin position="145"/>
        <end position="462"/>
    </location>
</feature>
<name>A0A380S5L5_FIBSU</name>
<reference evidence="8 9" key="1">
    <citation type="submission" date="2017-08" db="EMBL/GenBank/DDBJ databases">
        <authorList>
            <person name="de Groot N.N."/>
        </authorList>
    </citation>
    <scope>NUCLEOTIDE SEQUENCE [LARGE SCALE GENOMIC DNA]</scope>
    <source>
        <strain evidence="8 9">HM2</strain>
    </source>
</reference>
<dbReference type="PANTHER" id="PTHR43356:SF3">
    <property type="entry name" value="PHOSPHATE ACETYLTRANSFERASE"/>
    <property type="match status" value="1"/>
</dbReference>
<dbReference type="InterPro" id="IPR042112">
    <property type="entry name" value="P_AcTrfase_dom2"/>
</dbReference>
<dbReference type="Gene3D" id="3.40.50.10950">
    <property type="match status" value="1"/>
</dbReference>
<dbReference type="EC" id="2.3.1.8" evidence="2"/>
<dbReference type="RefSeq" id="WP_109572983.1">
    <property type="nucleotide sequence ID" value="NZ_UHJL01000002.1"/>
</dbReference>
<evidence type="ECO:0000256" key="1">
    <source>
        <dbReference type="ARBA" id="ARBA00004989"/>
    </source>
</evidence>
<keyword evidence="5" id="KW-0012">Acyltransferase</keyword>
<evidence type="ECO:0000256" key="4">
    <source>
        <dbReference type="ARBA" id="ARBA00022679"/>
    </source>
</evidence>
<dbReference type="SUPFAM" id="SSF53659">
    <property type="entry name" value="Isocitrate/Isopropylmalate dehydrogenase-like"/>
    <property type="match status" value="1"/>
</dbReference>